<keyword evidence="1" id="KW-0732">Signal</keyword>
<comment type="caution">
    <text evidence="2">The sequence shown here is derived from an EMBL/GenBank/DDBJ whole genome shotgun (WGS) entry which is preliminary data.</text>
</comment>
<name>A0ABQ1XCJ9_9PROT</name>
<dbReference type="Gene3D" id="2.40.160.20">
    <property type="match status" value="1"/>
</dbReference>
<feature type="chain" id="PRO_5046065269" description="Acyloxyacyl hydrolase" evidence="1">
    <location>
        <begin position="22"/>
        <end position="187"/>
    </location>
</feature>
<evidence type="ECO:0000313" key="3">
    <source>
        <dbReference type="Proteomes" id="UP000648722"/>
    </source>
</evidence>
<sequence>MRKTIMSGLAAAALATGAAQAQISEFRLGVVAHDLARNIEDGVQISGQIVFDSPDFLAPVWSPRPYLYGSFNSAGNTNLGSAGFLWTGNFSERWSVDGGFGVAYHDGVRDVSQLPPSDPDRIRLANSRALLGSRFLFHTQLGLDYAVTPSVAVGVYYEHFSNGQILGQGRNQGLDEIGARISWRFGR</sequence>
<keyword evidence="3" id="KW-1185">Reference proteome</keyword>
<evidence type="ECO:0008006" key="4">
    <source>
        <dbReference type="Google" id="ProtNLM"/>
    </source>
</evidence>
<feature type="signal peptide" evidence="1">
    <location>
        <begin position="1"/>
        <end position="21"/>
    </location>
</feature>
<dbReference type="EMBL" id="BMFS01000001">
    <property type="protein sequence ID" value="GGG90215.1"/>
    <property type="molecule type" value="Genomic_DNA"/>
</dbReference>
<organism evidence="2 3">
    <name type="scientific">Glycocaulis albus</name>
    <dbReference type="NCBI Taxonomy" id="1382801"/>
    <lineage>
        <taxon>Bacteria</taxon>
        <taxon>Pseudomonadati</taxon>
        <taxon>Pseudomonadota</taxon>
        <taxon>Alphaproteobacteria</taxon>
        <taxon>Maricaulales</taxon>
        <taxon>Maricaulaceae</taxon>
        <taxon>Glycocaulis</taxon>
    </lineage>
</organism>
<accession>A0ABQ1XCJ9</accession>
<proteinExistence type="predicted"/>
<protein>
    <recommendedName>
        <fullName evidence="4">Acyloxyacyl hydrolase</fullName>
    </recommendedName>
</protein>
<reference evidence="3" key="1">
    <citation type="journal article" date="2019" name="Int. J. Syst. Evol. Microbiol.">
        <title>The Global Catalogue of Microorganisms (GCM) 10K type strain sequencing project: providing services to taxonomists for standard genome sequencing and annotation.</title>
        <authorList>
            <consortium name="The Broad Institute Genomics Platform"/>
            <consortium name="The Broad Institute Genome Sequencing Center for Infectious Disease"/>
            <person name="Wu L."/>
            <person name="Ma J."/>
        </authorList>
    </citation>
    <scope>NUCLEOTIDE SEQUENCE [LARGE SCALE GENOMIC DNA]</scope>
    <source>
        <strain evidence="3">CGMCC 1.12766</strain>
    </source>
</reference>
<evidence type="ECO:0000313" key="2">
    <source>
        <dbReference type="EMBL" id="GGG90215.1"/>
    </source>
</evidence>
<dbReference type="Pfam" id="PF09411">
    <property type="entry name" value="PagL"/>
    <property type="match status" value="1"/>
</dbReference>
<dbReference type="SUPFAM" id="SSF56925">
    <property type="entry name" value="OMPA-like"/>
    <property type="match status" value="1"/>
</dbReference>
<dbReference type="InterPro" id="IPR011250">
    <property type="entry name" value="OMP/PagP_B-barrel"/>
</dbReference>
<dbReference type="InterPro" id="IPR018550">
    <property type="entry name" value="Lipid-A_deacylase-rel"/>
</dbReference>
<dbReference type="RefSeq" id="WP_188450645.1">
    <property type="nucleotide sequence ID" value="NZ_BMFS01000001.1"/>
</dbReference>
<evidence type="ECO:0000256" key="1">
    <source>
        <dbReference type="SAM" id="SignalP"/>
    </source>
</evidence>
<gene>
    <name evidence="2" type="ORF">GCM10007420_01580</name>
</gene>
<dbReference type="Proteomes" id="UP000648722">
    <property type="component" value="Unassembled WGS sequence"/>
</dbReference>